<keyword evidence="3" id="KW-1185">Reference proteome</keyword>
<accession>A0ABX4NM81</accession>
<dbReference type="EMBL" id="NPDS01000002">
    <property type="protein sequence ID" value="PJZ57848.1"/>
    <property type="molecule type" value="Genomic_DNA"/>
</dbReference>
<evidence type="ECO:0000313" key="2">
    <source>
        <dbReference type="EMBL" id="PJZ57848.1"/>
    </source>
</evidence>
<dbReference type="Proteomes" id="UP000231879">
    <property type="component" value="Unassembled WGS sequence"/>
</dbReference>
<sequence length="164" mass="18285">MKVVFLFCRSAVICIAIGILIVGCFFDLKKPKSDSSAVAEASTSIAVQPRKEKHRCGYGIDPLKSSGLSAKENKNPKVIEEDKKKILEFMKKEWSTAEKILPVDQFIKYDISIVDGFYCATADKKLKSDANNVSLQCGIEYVFKSDPFTYLSVQIFTPQCPPES</sequence>
<name>A0ABX4NM81_9LEPT</name>
<reference evidence="2 3" key="1">
    <citation type="submission" date="2017-07" db="EMBL/GenBank/DDBJ databases">
        <title>Leptospira spp. isolated from tropical soils.</title>
        <authorList>
            <person name="Thibeaux R."/>
            <person name="Iraola G."/>
            <person name="Ferres I."/>
            <person name="Bierque E."/>
            <person name="Girault D."/>
            <person name="Soupe-Gilbert M.-E."/>
            <person name="Picardeau M."/>
            <person name="Goarant C."/>
        </authorList>
    </citation>
    <scope>NUCLEOTIDE SEQUENCE [LARGE SCALE GENOMIC DNA]</scope>
    <source>
        <strain evidence="2 3">FH4-C-A1</strain>
    </source>
</reference>
<evidence type="ECO:0008006" key="4">
    <source>
        <dbReference type="Google" id="ProtNLM"/>
    </source>
</evidence>
<organism evidence="2 3">
    <name type="scientific">Leptospira barantonii</name>
    <dbReference type="NCBI Taxonomy" id="2023184"/>
    <lineage>
        <taxon>Bacteria</taxon>
        <taxon>Pseudomonadati</taxon>
        <taxon>Spirochaetota</taxon>
        <taxon>Spirochaetia</taxon>
        <taxon>Leptospirales</taxon>
        <taxon>Leptospiraceae</taxon>
        <taxon>Leptospira</taxon>
    </lineage>
</organism>
<keyword evidence="1" id="KW-1133">Transmembrane helix</keyword>
<proteinExistence type="predicted"/>
<dbReference type="RefSeq" id="WP_100761493.1">
    <property type="nucleotide sequence ID" value="NZ_NPDS01000002.1"/>
</dbReference>
<feature type="transmembrane region" description="Helical" evidence="1">
    <location>
        <begin position="6"/>
        <end position="26"/>
    </location>
</feature>
<protein>
    <recommendedName>
        <fullName evidence="4">Lipoprotein</fullName>
    </recommendedName>
</protein>
<dbReference type="PROSITE" id="PS51257">
    <property type="entry name" value="PROKAR_LIPOPROTEIN"/>
    <property type="match status" value="1"/>
</dbReference>
<gene>
    <name evidence="2" type="ORF">CH367_05465</name>
</gene>
<evidence type="ECO:0000313" key="3">
    <source>
        <dbReference type="Proteomes" id="UP000231879"/>
    </source>
</evidence>
<evidence type="ECO:0000256" key="1">
    <source>
        <dbReference type="SAM" id="Phobius"/>
    </source>
</evidence>
<comment type="caution">
    <text evidence="2">The sequence shown here is derived from an EMBL/GenBank/DDBJ whole genome shotgun (WGS) entry which is preliminary data.</text>
</comment>
<keyword evidence="1" id="KW-0472">Membrane</keyword>
<keyword evidence="1" id="KW-0812">Transmembrane</keyword>